<gene>
    <name evidence="2" type="ORF">GPAL_0523</name>
</gene>
<keyword evidence="3" id="KW-1185">Reference proteome</keyword>
<name>K6ZEQ0_9ALTE</name>
<evidence type="ECO:0000313" key="2">
    <source>
        <dbReference type="EMBL" id="GAC27403.1"/>
    </source>
</evidence>
<dbReference type="AlphaFoldDB" id="K6ZEQ0"/>
<dbReference type="Gene3D" id="3.40.50.1010">
    <property type="entry name" value="5'-nuclease"/>
    <property type="match status" value="1"/>
</dbReference>
<evidence type="ECO:0000259" key="1">
    <source>
        <dbReference type="Pfam" id="PF01936"/>
    </source>
</evidence>
<dbReference type="Pfam" id="PF01936">
    <property type="entry name" value="NYN"/>
    <property type="match status" value="1"/>
</dbReference>
<dbReference type="GO" id="GO:0004540">
    <property type="term" value="F:RNA nuclease activity"/>
    <property type="evidence" value="ECO:0007669"/>
    <property type="project" value="InterPro"/>
</dbReference>
<feature type="domain" description="NYN" evidence="1">
    <location>
        <begin position="1"/>
        <end position="42"/>
    </location>
</feature>
<proteinExistence type="predicted"/>
<dbReference type="EMBL" id="BAEQ01000013">
    <property type="protein sequence ID" value="GAC27403.1"/>
    <property type="molecule type" value="Genomic_DNA"/>
</dbReference>
<evidence type="ECO:0000313" key="3">
    <source>
        <dbReference type="Proteomes" id="UP000006251"/>
    </source>
</evidence>
<dbReference type="Proteomes" id="UP000006251">
    <property type="component" value="Unassembled WGS sequence"/>
</dbReference>
<dbReference type="InterPro" id="IPR021139">
    <property type="entry name" value="NYN"/>
</dbReference>
<accession>K6ZEQ0</accession>
<organism evidence="2 3">
    <name type="scientific">Brumicola pallidula DSM 14239 = ACAM 615</name>
    <dbReference type="NCBI Taxonomy" id="1121922"/>
    <lineage>
        <taxon>Bacteria</taxon>
        <taxon>Pseudomonadati</taxon>
        <taxon>Pseudomonadota</taxon>
        <taxon>Gammaproteobacteria</taxon>
        <taxon>Alteromonadales</taxon>
        <taxon>Alteromonadaceae</taxon>
        <taxon>Brumicola</taxon>
    </lineage>
</organism>
<protein>
    <recommendedName>
        <fullName evidence="1">NYN domain-containing protein</fullName>
    </recommendedName>
</protein>
<reference evidence="3" key="1">
    <citation type="journal article" date="2014" name="Environ. Microbiol.">
        <title>Comparative genomics of the marine bacterial genus Glaciecola reveals the high degree of genomic diversity and genomic characteristic for cold adaptation.</title>
        <authorList>
            <person name="Qin Q.L."/>
            <person name="Xie B.B."/>
            <person name="Yu Y."/>
            <person name="Shu Y.L."/>
            <person name="Rong J.C."/>
            <person name="Zhang Y.J."/>
            <person name="Zhao D.L."/>
            <person name="Chen X.L."/>
            <person name="Zhang X.Y."/>
            <person name="Chen B."/>
            <person name="Zhou B.C."/>
            <person name="Zhang Y.Z."/>
        </authorList>
    </citation>
    <scope>NUCLEOTIDE SEQUENCE [LARGE SCALE GENOMIC DNA]</scope>
    <source>
        <strain evidence="3">ACAM 615</strain>
    </source>
</reference>
<sequence>MDILYPRDLDSTCLVSSDCDFTPLVTRALADGKSEIGFGERKAISFC</sequence>
<comment type="caution">
    <text evidence="2">The sequence shown here is derived from an EMBL/GenBank/DDBJ whole genome shotgun (WGS) entry which is preliminary data.</text>
</comment>